<evidence type="ECO:0000313" key="2">
    <source>
        <dbReference type="Proteomes" id="UP001162501"/>
    </source>
</evidence>
<dbReference type="EMBL" id="OX596116">
    <property type="protein sequence ID" value="CAN0477397.1"/>
    <property type="molecule type" value="Genomic_DNA"/>
</dbReference>
<sequence>MPMQEIRAQSLVWKESTCLAEPKPVGAPQGLNRVLESRSHKHRAQLLKLLKPKSPRSHTLQQKKHKSDTPTHHNARDALTLHKQRKPCAAMKTQQSQEKN</sequence>
<reference evidence="1" key="2">
    <citation type="submission" date="2025-03" db="EMBL/GenBank/DDBJ databases">
        <authorList>
            <consortium name="ELIXIR-Norway"/>
            <consortium name="Elixir Norway"/>
        </authorList>
    </citation>
    <scope>NUCLEOTIDE SEQUENCE</scope>
</reference>
<reference evidence="1" key="1">
    <citation type="submission" date="2023-05" db="EMBL/GenBank/DDBJ databases">
        <authorList>
            <consortium name="ELIXIR-Norway"/>
        </authorList>
    </citation>
    <scope>NUCLEOTIDE SEQUENCE</scope>
</reference>
<gene>
    <name evidence="1" type="ORF">MRATA1EN22A_LOCUS20812</name>
</gene>
<protein>
    <submittedName>
        <fullName evidence="1">Uncharacterized protein</fullName>
    </submittedName>
</protein>
<evidence type="ECO:0000313" key="1">
    <source>
        <dbReference type="EMBL" id="CAN0477397.1"/>
    </source>
</evidence>
<dbReference type="Proteomes" id="UP001162501">
    <property type="component" value="Chromosome 32"/>
</dbReference>
<organism evidence="1 2">
    <name type="scientific">Rangifer tarandus platyrhynchus</name>
    <name type="common">Svalbard reindeer</name>
    <dbReference type="NCBI Taxonomy" id="3082113"/>
    <lineage>
        <taxon>Eukaryota</taxon>
        <taxon>Metazoa</taxon>
        <taxon>Chordata</taxon>
        <taxon>Craniata</taxon>
        <taxon>Vertebrata</taxon>
        <taxon>Euteleostomi</taxon>
        <taxon>Mammalia</taxon>
        <taxon>Eutheria</taxon>
        <taxon>Laurasiatheria</taxon>
        <taxon>Artiodactyla</taxon>
        <taxon>Ruminantia</taxon>
        <taxon>Pecora</taxon>
        <taxon>Cervidae</taxon>
        <taxon>Odocoileinae</taxon>
        <taxon>Rangifer</taxon>
    </lineage>
</organism>
<accession>A0AC59ZP51</accession>
<name>A0AC59ZP51_RANTA</name>
<proteinExistence type="predicted"/>